<proteinExistence type="predicted"/>
<keyword evidence="2" id="KW-1185">Reference proteome</keyword>
<comment type="caution">
    <text evidence="1">The sequence shown here is derived from an EMBL/GenBank/DDBJ whole genome shotgun (WGS) entry which is preliminary data.</text>
</comment>
<dbReference type="RefSeq" id="WP_219158425.1">
    <property type="nucleotide sequence ID" value="NZ_JAHWQX010000001.1"/>
</dbReference>
<dbReference type="Proteomes" id="UP001430804">
    <property type="component" value="Unassembled WGS sequence"/>
</dbReference>
<gene>
    <name evidence="1" type="ORF">KY465_03365</name>
</gene>
<sequence>MALGGATADVPAAIRPRQLHLGAVARCAGVWRNRWAIDGVAVCRAGRRFNLQKGCEFVQHRAGKLSLQFVPGLLKQWIGMLMQGSASRAQREAEAIYVAEQFAGGGRLRDDAQVSVNDDRHSRALRESAVVGLRTGREGASQFTGNLEVVGPIRGLVLAAVALVAAVVDERFNIAHEFCEFTFAVEV</sequence>
<protein>
    <submittedName>
        <fullName evidence="1">Uncharacterized protein</fullName>
    </submittedName>
</protein>
<evidence type="ECO:0000313" key="2">
    <source>
        <dbReference type="Proteomes" id="UP001430804"/>
    </source>
</evidence>
<accession>A0ABS6WML7</accession>
<name>A0ABS6WML7_9HYPH</name>
<dbReference type="EMBL" id="JAHWQX010000001">
    <property type="protein sequence ID" value="MBW3096314.1"/>
    <property type="molecule type" value="Genomic_DNA"/>
</dbReference>
<reference evidence="1" key="1">
    <citation type="submission" date="2021-07" db="EMBL/GenBank/DDBJ databases">
        <title>Pseudohoeflea marina sp. nov. a polyhydroxyalcanoate-producing bacterium.</title>
        <authorList>
            <person name="Zheng W."/>
            <person name="Yu S."/>
            <person name="Huang Y."/>
        </authorList>
    </citation>
    <scope>NUCLEOTIDE SEQUENCE</scope>
    <source>
        <strain evidence="1">DP4N28-3</strain>
    </source>
</reference>
<evidence type="ECO:0000313" key="1">
    <source>
        <dbReference type="EMBL" id="MBW3096314.1"/>
    </source>
</evidence>
<organism evidence="1 2">
    <name type="scientific">Pseudohoeflea coraliihabitans</name>
    <dbReference type="NCBI Taxonomy" id="2860393"/>
    <lineage>
        <taxon>Bacteria</taxon>
        <taxon>Pseudomonadati</taxon>
        <taxon>Pseudomonadota</taxon>
        <taxon>Alphaproteobacteria</taxon>
        <taxon>Hyphomicrobiales</taxon>
        <taxon>Rhizobiaceae</taxon>
        <taxon>Pseudohoeflea</taxon>
    </lineage>
</organism>